<evidence type="ECO:0000256" key="2">
    <source>
        <dbReference type="ARBA" id="ARBA00009852"/>
    </source>
</evidence>
<evidence type="ECO:0000256" key="1">
    <source>
        <dbReference type="ARBA" id="ARBA00004236"/>
    </source>
</evidence>
<dbReference type="Gene3D" id="2.120.10.30">
    <property type="entry name" value="TolB, C-terminal domain"/>
    <property type="match status" value="1"/>
</dbReference>
<dbReference type="SUPFAM" id="SSF50969">
    <property type="entry name" value="YVTN repeat-like/Quinoprotein amine dehydrogenase"/>
    <property type="match status" value="1"/>
</dbReference>
<comment type="caution">
    <text evidence="5">The sequence shown here is derived from an EMBL/GenBank/DDBJ whole genome shotgun (WGS) entry which is preliminary data.</text>
</comment>
<keyword evidence="4" id="KW-0472">Membrane</keyword>
<dbReference type="InterPro" id="IPR009722">
    <property type="entry name" value="YjiK/CarP"/>
</dbReference>
<keyword evidence="6" id="KW-1185">Reference proteome</keyword>
<evidence type="ECO:0000313" key="6">
    <source>
        <dbReference type="Proteomes" id="UP001262582"/>
    </source>
</evidence>
<sequence length="292" mass="32952">MVNRAAILIVLGVLSLAGIAMLTLPSDEGKIKEKEFDAYNIIRKWELPKDLEEVSGIAWLSENRLACVQDEDGIIFIYNPVTSKIEREIEFAGGGDYEGITAYGDNAYVIRSDGEIFEIRGFLKTDPEVNRLKTDLTENQNIESICIDPPNNRLLLGVKDEEEDSEDYKGIYAYNLKEKRFKKDPVFRINLKDQVFKKVDENDLRKVMSPSEIAIHPGSGKIYILDGKNPKLLIMSSEGKAEKVIHLDKDEFAQPEGISFSPSGKMYISNEADDDAANILEVELQENNNKQQ</sequence>
<evidence type="ECO:0000256" key="3">
    <source>
        <dbReference type="ARBA" id="ARBA00022475"/>
    </source>
</evidence>
<gene>
    <name evidence="5" type="ORF">RM539_10080</name>
</gene>
<reference evidence="5 6" key="1">
    <citation type="submission" date="2023-09" db="EMBL/GenBank/DDBJ databases">
        <authorList>
            <person name="Rey-Velasco X."/>
        </authorList>
    </citation>
    <scope>NUCLEOTIDE SEQUENCE [LARGE SCALE GENOMIC DNA]</scope>
    <source>
        <strain evidence="5 6">F117</strain>
    </source>
</reference>
<protein>
    <submittedName>
        <fullName evidence="5">SdiA-regulated domain-containing protein</fullName>
    </submittedName>
</protein>
<comment type="subcellular location">
    <subcellularLocation>
        <location evidence="1">Cell membrane</location>
    </subcellularLocation>
</comment>
<organism evidence="5 6">
    <name type="scientific">Autumnicola musiva</name>
    <dbReference type="NCBI Taxonomy" id="3075589"/>
    <lineage>
        <taxon>Bacteria</taxon>
        <taxon>Pseudomonadati</taxon>
        <taxon>Bacteroidota</taxon>
        <taxon>Flavobacteriia</taxon>
        <taxon>Flavobacteriales</taxon>
        <taxon>Flavobacteriaceae</taxon>
        <taxon>Autumnicola</taxon>
    </lineage>
</organism>
<evidence type="ECO:0000256" key="4">
    <source>
        <dbReference type="ARBA" id="ARBA00023136"/>
    </source>
</evidence>
<dbReference type="RefSeq" id="WP_311503271.1">
    <property type="nucleotide sequence ID" value="NZ_JAVRHK010000006.1"/>
</dbReference>
<accession>A0ABU3D5W5</accession>
<comment type="similarity">
    <text evidence="2">Belongs to the YjiK family.</text>
</comment>
<dbReference type="InterPro" id="IPR011044">
    <property type="entry name" value="Quino_amine_DH_bsu"/>
</dbReference>
<keyword evidence="3" id="KW-1003">Cell membrane</keyword>
<dbReference type="Pfam" id="PF06977">
    <property type="entry name" value="SdiA-regulated"/>
    <property type="match status" value="1"/>
</dbReference>
<dbReference type="EMBL" id="JAVRHK010000006">
    <property type="protein sequence ID" value="MDT0676927.1"/>
    <property type="molecule type" value="Genomic_DNA"/>
</dbReference>
<proteinExistence type="inferred from homology"/>
<name>A0ABU3D5W5_9FLAO</name>
<evidence type="ECO:0000313" key="5">
    <source>
        <dbReference type="EMBL" id="MDT0676927.1"/>
    </source>
</evidence>
<dbReference type="InterPro" id="IPR011042">
    <property type="entry name" value="6-blade_b-propeller_TolB-like"/>
</dbReference>
<dbReference type="Proteomes" id="UP001262582">
    <property type="component" value="Unassembled WGS sequence"/>
</dbReference>